<gene>
    <name evidence="7" type="ORF">EDB81DRAFT_99404</name>
</gene>
<keyword evidence="6" id="KW-0539">Nucleus</keyword>
<evidence type="ECO:0000256" key="1">
    <source>
        <dbReference type="ARBA" id="ARBA00004123"/>
    </source>
</evidence>
<evidence type="ECO:0000313" key="8">
    <source>
        <dbReference type="Proteomes" id="UP000738349"/>
    </source>
</evidence>
<evidence type="ECO:0000313" key="7">
    <source>
        <dbReference type="EMBL" id="KAH7134445.1"/>
    </source>
</evidence>
<dbReference type="GO" id="GO:0000978">
    <property type="term" value="F:RNA polymerase II cis-regulatory region sequence-specific DNA binding"/>
    <property type="evidence" value="ECO:0007669"/>
    <property type="project" value="InterPro"/>
</dbReference>
<keyword evidence="3" id="KW-0677">Repeat</keyword>
<dbReference type="AlphaFoldDB" id="A0A9P9E9Q8"/>
<keyword evidence="4" id="KW-0863">Zinc-finger</keyword>
<dbReference type="InterPro" id="IPR051059">
    <property type="entry name" value="VerF-like"/>
</dbReference>
<evidence type="ECO:0000256" key="3">
    <source>
        <dbReference type="ARBA" id="ARBA00022737"/>
    </source>
</evidence>
<name>A0A9P9E9Q8_9HYPO</name>
<reference evidence="7" key="1">
    <citation type="journal article" date="2021" name="Nat. Commun.">
        <title>Genetic determinants of endophytism in the Arabidopsis root mycobiome.</title>
        <authorList>
            <person name="Mesny F."/>
            <person name="Miyauchi S."/>
            <person name="Thiergart T."/>
            <person name="Pickel B."/>
            <person name="Atanasova L."/>
            <person name="Karlsson M."/>
            <person name="Huettel B."/>
            <person name="Barry K.W."/>
            <person name="Haridas S."/>
            <person name="Chen C."/>
            <person name="Bauer D."/>
            <person name="Andreopoulos W."/>
            <person name="Pangilinan J."/>
            <person name="LaButti K."/>
            <person name="Riley R."/>
            <person name="Lipzen A."/>
            <person name="Clum A."/>
            <person name="Drula E."/>
            <person name="Henrissat B."/>
            <person name="Kohler A."/>
            <person name="Grigoriev I.V."/>
            <person name="Martin F.M."/>
            <person name="Hacquard S."/>
        </authorList>
    </citation>
    <scope>NUCLEOTIDE SEQUENCE</scope>
    <source>
        <strain evidence="7">MPI-CAGE-AT-0147</strain>
    </source>
</reference>
<dbReference type="GO" id="GO:0000981">
    <property type="term" value="F:DNA-binding transcription factor activity, RNA polymerase II-specific"/>
    <property type="evidence" value="ECO:0007669"/>
    <property type="project" value="InterPro"/>
</dbReference>
<dbReference type="EMBL" id="JAGMUV010000014">
    <property type="protein sequence ID" value="KAH7134445.1"/>
    <property type="molecule type" value="Genomic_DNA"/>
</dbReference>
<dbReference type="GO" id="GO:0005634">
    <property type="term" value="C:nucleus"/>
    <property type="evidence" value="ECO:0007669"/>
    <property type="project" value="UniProtKB-SubCell"/>
</dbReference>
<keyword evidence="2" id="KW-0479">Metal-binding</keyword>
<protein>
    <submittedName>
        <fullName evidence="7">Uncharacterized protein</fullName>
    </submittedName>
</protein>
<accession>A0A9P9E9Q8</accession>
<organism evidence="7 8">
    <name type="scientific">Dactylonectria macrodidyma</name>
    <dbReference type="NCBI Taxonomy" id="307937"/>
    <lineage>
        <taxon>Eukaryota</taxon>
        <taxon>Fungi</taxon>
        <taxon>Dikarya</taxon>
        <taxon>Ascomycota</taxon>
        <taxon>Pezizomycotina</taxon>
        <taxon>Sordariomycetes</taxon>
        <taxon>Hypocreomycetidae</taxon>
        <taxon>Hypocreales</taxon>
        <taxon>Nectriaceae</taxon>
        <taxon>Dactylonectria</taxon>
    </lineage>
</organism>
<dbReference type="PANTHER" id="PTHR40626:SF10">
    <property type="entry name" value="C2H2-TYPE DOMAIN-CONTAINING PROTEIN"/>
    <property type="match status" value="1"/>
</dbReference>
<proteinExistence type="predicted"/>
<keyword evidence="8" id="KW-1185">Reference proteome</keyword>
<evidence type="ECO:0000256" key="5">
    <source>
        <dbReference type="ARBA" id="ARBA00022833"/>
    </source>
</evidence>
<dbReference type="Proteomes" id="UP000738349">
    <property type="component" value="Unassembled WGS sequence"/>
</dbReference>
<evidence type="ECO:0000256" key="4">
    <source>
        <dbReference type="ARBA" id="ARBA00022771"/>
    </source>
</evidence>
<dbReference type="GO" id="GO:0008270">
    <property type="term" value="F:zinc ion binding"/>
    <property type="evidence" value="ECO:0007669"/>
    <property type="project" value="UniProtKB-KW"/>
</dbReference>
<keyword evidence="5" id="KW-0862">Zinc</keyword>
<dbReference type="GO" id="GO:0000785">
    <property type="term" value="C:chromatin"/>
    <property type="evidence" value="ECO:0007669"/>
    <property type="project" value="TreeGrafter"/>
</dbReference>
<dbReference type="OrthoDB" id="654211at2759"/>
<evidence type="ECO:0000256" key="2">
    <source>
        <dbReference type="ARBA" id="ARBA00022723"/>
    </source>
</evidence>
<evidence type="ECO:0000256" key="6">
    <source>
        <dbReference type="ARBA" id="ARBA00023242"/>
    </source>
</evidence>
<dbReference type="PANTHER" id="PTHR40626">
    <property type="entry name" value="MIP31509P"/>
    <property type="match status" value="1"/>
</dbReference>
<comment type="caution">
    <text evidence="7">The sequence shown here is derived from an EMBL/GenBank/DDBJ whole genome shotgun (WGS) entry which is preliminary data.</text>
</comment>
<sequence length="228" mass="25483">MMDQALRSWQRCWGRTTEATLNPLSPNGLIPFNSTALLRIAYIRMNADLGPYRHVLIRNPSCLASSVASTPTLKLDRTTYTDIAVLQCIHALGIIVRSGIEFVSRTHTQSWSIVHSLSNIECACLLSLWLRSVADLMSEQGMQGLRKEETQLLRMTTSVVLETTMADDLEEEQNAVVRVRKLAACIVKVWVDSLKGEHMFQMVQTIAKGLSLAADILIAELDEEIQAR</sequence>
<comment type="subcellular location">
    <subcellularLocation>
        <location evidence="1">Nucleus</location>
    </subcellularLocation>
</comment>